<gene>
    <name evidence="2" type="ORF">TGEB3V08_LOCUS7452</name>
</gene>
<protein>
    <submittedName>
        <fullName evidence="2">Uncharacterized protein</fullName>
    </submittedName>
</protein>
<evidence type="ECO:0000313" key="2">
    <source>
        <dbReference type="EMBL" id="CAD7599827.1"/>
    </source>
</evidence>
<feature type="region of interest" description="Disordered" evidence="1">
    <location>
        <begin position="46"/>
        <end position="83"/>
    </location>
</feature>
<name>A0A7R9K1Q3_TIMGE</name>
<dbReference type="AlphaFoldDB" id="A0A7R9K1Q3"/>
<reference evidence="2" key="1">
    <citation type="submission" date="2020-11" db="EMBL/GenBank/DDBJ databases">
        <authorList>
            <person name="Tran Van P."/>
        </authorList>
    </citation>
    <scope>NUCLEOTIDE SEQUENCE</scope>
</reference>
<evidence type="ECO:0000256" key="1">
    <source>
        <dbReference type="SAM" id="MobiDB-lite"/>
    </source>
</evidence>
<accession>A0A7R9K1Q3</accession>
<feature type="compositionally biased region" description="Basic residues" evidence="1">
    <location>
        <begin position="64"/>
        <end position="74"/>
    </location>
</feature>
<proteinExistence type="predicted"/>
<sequence length="119" mass="14154">MKRDLSRLKGPEMRRFLRGSENVTRRYKIIRDGLKVISLEETLKRKRSCDENGEGQKVLQNKEKGRRTIGRPRTRWMDQGQKDMEAKGVDWRCEAEGEVWKDLQERKMCQMTRRGGNVE</sequence>
<organism evidence="2">
    <name type="scientific">Timema genevievae</name>
    <name type="common">Walking stick</name>
    <dbReference type="NCBI Taxonomy" id="629358"/>
    <lineage>
        <taxon>Eukaryota</taxon>
        <taxon>Metazoa</taxon>
        <taxon>Ecdysozoa</taxon>
        <taxon>Arthropoda</taxon>
        <taxon>Hexapoda</taxon>
        <taxon>Insecta</taxon>
        <taxon>Pterygota</taxon>
        <taxon>Neoptera</taxon>
        <taxon>Polyneoptera</taxon>
        <taxon>Phasmatodea</taxon>
        <taxon>Timematodea</taxon>
        <taxon>Timematoidea</taxon>
        <taxon>Timematidae</taxon>
        <taxon>Timema</taxon>
    </lineage>
</organism>
<dbReference type="EMBL" id="OE842373">
    <property type="protein sequence ID" value="CAD7599827.1"/>
    <property type="molecule type" value="Genomic_DNA"/>
</dbReference>